<name>A0A1V0DX73_9BURK</name>
<gene>
    <name evidence="1" type="ORF">BceTMilo_07</name>
</gene>
<dbReference type="AlphaFoldDB" id="A0A1V0DX73"/>
<reference evidence="1" key="1">
    <citation type="journal article" date="2017" name="Appl. Environ. Microbiol.">
        <title>A Broad Host Range Tailocin from Burkholderia cenocepacia.</title>
        <authorList>
            <person name="Yao G.W."/>
            <person name="Duarte I."/>
            <person name="Le T.T."/>
            <person name="Carmody L."/>
            <person name="LiPuma J.J."/>
            <person name="Young R."/>
            <person name="Gonzalez C.F."/>
        </authorList>
    </citation>
    <scope>NUCLEOTIDE SEQUENCE</scope>
    <source>
        <strain evidence="1">BC0425</strain>
    </source>
</reference>
<protein>
    <submittedName>
        <fullName evidence="1">Uncharacterized protein</fullName>
    </submittedName>
</protein>
<evidence type="ECO:0000313" key="1">
    <source>
        <dbReference type="EMBL" id="ARB05751.1"/>
    </source>
</evidence>
<dbReference type="EMBL" id="KY316063">
    <property type="protein sequence ID" value="ARB05751.1"/>
    <property type="molecule type" value="Genomic_DNA"/>
</dbReference>
<organism evidence="1">
    <name type="scientific">Burkholderia cenocepacia</name>
    <dbReference type="NCBI Taxonomy" id="95486"/>
    <lineage>
        <taxon>Bacteria</taxon>
        <taxon>Pseudomonadati</taxon>
        <taxon>Pseudomonadota</taxon>
        <taxon>Betaproteobacteria</taxon>
        <taxon>Burkholderiales</taxon>
        <taxon>Burkholderiaceae</taxon>
        <taxon>Burkholderia</taxon>
        <taxon>Burkholderia cepacia complex</taxon>
    </lineage>
</organism>
<sequence>MFAAFERTRPSGPAASIVSRVCARNHSPIGQGCTLATGATRDWPGHRQSFVRSEPSCAS</sequence>
<accession>A0A1V0DX73</accession>
<proteinExistence type="predicted"/>